<dbReference type="AlphaFoldDB" id="Q02CH8"/>
<dbReference type="InterPro" id="IPR010263">
    <property type="entry name" value="T6SS_TssK"/>
</dbReference>
<accession>Q02CH8</accession>
<evidence type="ECO:0000313" key="1">
    <source>
        <dbReference type="EMBL" id="ABJ81238.1"/>
    </source>
</evidence>
<sequence>MLKYADSHMKLLSRVVWSEGMHLGPHHFQVQSRYFEDSIQFATSALWFASYGLAGLELDADALYNGSVSLLHARGILPDGLPFNMPECDDLPQPRAIADLIPPTREGVLVLLGIPPLRPNGLNCTLDVRSAAPVQGDARYASEPKILHDEISGVDERTVQLGRKNLRLLLDTEPAHDLVTIPIARVVRDGAGHFAYDPAFVPPVVQIGASPRLLQLLQQMVEILDDKGSALSRDAGASRDFSTREIAAFWLLHAINSALAPLRHLLIAKRGHPEELFVELSRLSGALCTFSLDSHPRDLPLYDHQNLTDCFTRLESHIRIHLETVLPTNCIAIPLEAAGDCFYEGKITDPRCLGNSRWVLGIRAGVPDAELMTQVPQLVKVCTPVFVRELVNRALPGMPLTHLPVPPAAISTQVETQYFGISRTGPCWNHMLQTRQVGVYVPSAFPNPELQVLVVLDS</sequence>
<dbReference type="NCBIfam" id="TIGR03353">
    <property type="entry name" value="VI_chp_4"/>
    <property type="match status" value="1"/>
</dbReference>
<dbReference type="InParanoid" id="Q02CH8"/>
<organism evidence="1">
    <name type="scientific">Solibacter usitatus (strain Ellin6076)</name>
    <dbReference type="NCBI Taxonomy" id="234267"/>
    <lineage>
        <taxon>Bacteria</taxon>
        <taxon>Pseudomonadati</taxon>
        <taxon>Acidobacteriota</taxon>
        <taxon>Terriglobia</taxon>
        <taxon>Bryobacterales</taxon>
        <taxon>Solibacteraceae</taxon>
        <taxon>Candidatus Solibacter</taxon>
    </lineage>
</organism>
<dbReference type="eggNOG" id="COG3522">
    <property type="taxonomic scope" value="Bacteria"/>
</dbReference>
<proteinExistence type="predicted"/>
<name>Q02CH8_SOLUE</name>
<protein>
    <recommendedName>
        <fullName evidence="2">Type VI secretion protein, VC_A0114 family</fullName>
    </recommendedName>
</protein>
<dbReference type="EMBL" id="CP000473">
    <property type="protein sequence ID" value="ABJ81238.1"/>
    <property type="molecule type" value="Genomic_DNA"/>
</dbReference>
<dbReference type="HOGENOM" id="CLU_031690_3_1_0"/>
<reference evidence="1" key="1">
    <citation type="submission" date="2006-10" db="EMBL/GenBank/DDBJ databases">
        <title>Complete sequence of Solibacter usitatus Ellin6076.</title>
        <authorList>
            <consortium name="US DOE Joint Genome Institute"/>
            <person name="Copeland A."/>
            <person name="Lucas S."/>
            <person name="Lapidus A."/>
            <person name="Barry K."/>
            <person name="Detter J.C."/>
            <person name="Glavina del Rio T."/>
            <person name="Hammon N."/>
            <person name="Israni S."/>
            <person name="Dalin E."/>
            <person name="Tice H."/>
            <person name="Pitluck S."/>
            <person name="Thompson L.S."/>
            <person name="Brettin T."/>
            <person name="Bruce D."/>
            <person name="Han C."/>
            <person name="Tapia R."/>
            <person name="Gilna P."/>
            <person name="Schmutz J."/>
            <person name="Larimer F."/>
            <person name="Land M."/>
            <person name="Hauser L."/>
            <person name="Kyrpides N."/>
            <person name="Mikhailova N."/>
            <person name="Janssen P.H."/>
            <person name="Kuske C.R."/>
            <person name="Richardson P."/>
        </authorList>
    </citation>
    <scope>NUCLEOTIDE SEQUENCE</scope>
    <source>
        <strain evidence="1">Ellin6076</strain>
    </source>
</reference>
<dbReference type="KEGG" id="sus:Acid_0225"/>
<dbReference type="STRING" id="234267.Acid_0225"/>
<dbReference type="Pfam" id="PF05936">
    <property type="entry name" value="T6SS_VasE"/>
    <property type="match status" value="1"/>
</dbReference>
<dbReference type="PANTHER" id="PTHR35566">
    <property type="entry name" value="BLR3599 PROTEIN"/>
    <property type="match status" value="1"/>
</dbReference>
<evidence type="ECO:0008006" key="2">
    <source>
        <dbReference type="Google" id="ProtNLM"/>
    </source>
</evidence>
<dbReference type="PANTHER" id="PTHR35566:SF1">
    <property type="entry name" value="TYPE VI SECRETION SYSTEM BASEPLATE COMPONENT TSSK1"/>
    <property type="match status" value="1"/>
</dbReference>
<gene>
    <name evidence="1" type="ordered locus">Acid_0225</name>
</gene>